<accession>A0A0F9HNF9</accession>
<comment type="caution">
    <text evidence="1">The sequence shown here is derived from an EMBL/GenBank/DDBJ whole genome shotgun (WGS) entry which is preliminary data.</text>
</comment>
<gene>
    <name evidence="1" type="ORF">LCGC14_1683320</name>
</gene>
<protein>
    <submittedName>
        <fullName evidence="1">Uncharacterized protein</fullName>
    </submittedName>
</protein>
<reference evidence="1" key="1">
    <citation type="journal article" date="2015" name="Nature">
        <title>Complex archaea that bridge the gap between prokaryotes and eukaryotes.</title>
        <authorList>
            <person name="Spang A."/>
            <person name="Saw J.H."/>
            <person name="Jorgensen S.L."/>
            <person name="Zaremba-Niedzwiedzka K."/>
            <person name="Martijn J."/>
            <person name="Lind A.E."/>
            <person name="van Eijk R."/>
            <person name="Schleper C."/>
            <person name="Guy L."/>
            <person name="Ettema T.J."/>
        </authorList>
    </citation>
    <scope>NUCLEOTIDE SEQUENCE</scope>
</reference>
<proteinExistence type="predicted"/>
<dbReference type="AlphaFoldDB" id="A0A0F9HNF9"/>
<sequence>MTVETRPSQCARCNDGKRVQSKSKMITPVEFVELKLIKRVGKDIVIWYGEEPVDTILFGAHSCSLHFYACSGDSSLVKRDVGKYELCLRVEKIDYAVWRQRLHDEVDALKGDELYSELIGGW</sequence>
<evidence type="ECO:0000313" key="1">
    <source>
        <dbReference type="EMBL" id="KKM16687.1"/>
    </source>
</evidence>
<dbReference type="EMBL" id="LAZR01014620">
    <property type="protein sequence ID" value="KKM16687.1"/>
    <property type="molecule type" value="Genomic_DNA"/>
</dbReference>
<name>A0A0F9HNF9_9ZZZZ</name>
<organism evidence="1">
    <name type="scientific">marine sediment metagenome</name>
    <dbReference type="NCBI Taxonomy" id="412755"/>
    <lineage>
        <taxon>unclassified sequences</taxon>
        <taxon>metagenomes</taxon>
        <taxon>ecological metagenomes</taxon>
    </lineage>
</organism>